<dbReference type="InterPro" id="IPR036188">
    <property type="entry name" value="FAD/NAD-bd_sf"/>
</dbReference>
<keyword evidence="4" id="KW-0560">Oxidoreductase</keyword>
<dbReference type="PANTHER" id="PTHR47178:SF5">
    <property type="entry name" value="FAD-BINDING DOMAIN-CONTAINING PROTEIN"/>
    <property type="match status" value="1"/>
</dbReference>
<keyword evidence="5" id="KW-0503">Monooxygenase</keyword>
<reference evidence="7" key="1">
    <citation type="submission" date="2022-09" db="EMBL/GenBank/DDBJ databases">
        <title>Fusarium specimens isolated from Avocado Roots.</title>
        <authorList>
            <person name="Stajich J."/>
            <person name="Roper C."/>
            <person name="Heimlech-Rivalta G."/>
        </authorList>
    </citation>
    <scope>NUCLEOTIDE SEQUENCE</scope>
    <source>
        <strain evidence="7">CF00136</strain>
    </source>
</reference>
<evidence type="ECO:0000256" key="1">
    <source>
        <dbReference type="ARBA" id="ARBA00001974"/>
    </source>
</evidence>
<comment type="caution">
    <text evidence="7">The sequence shown here is derived from an EMBL/GenBank/DDBJ whole genome shotgun (WGS) entry which is preliminary data.</text>
</comment>
<evidence type="ECO:0000256" key="3">
    <source>
        <dbReference type="ARBA" id="ARBA00022827"/>
    </source>
</evidence>
<comment type="cofactor">
    <cofactor evidence="1">
        <name>FAD</name>
        <dbReference type="ChEBI" id="CHEBI:57692"/>
    </cofactor>
</comment>
<evidence type="ECO:0000313" key="8">
    <source>
        <dbReference type="Proteomes" id="UP001152049"/>
    </source>
</evidence>
<dbReference type="GO" id="GO:0071949">
    <property type="term" value="F:FAD binding"/>
    <property type="evidence" value="ECO:0007669"/>
    <property type="project" value="InterPro"/>
</dbReference>
<keyword evidence="3" id="KW-0274">FAD</keyword>
<dbReference type="SUPFAM" id="SSF51905">
    <property type="entry name" value="FAD/NAD(P)-binding domain"/>
    <property type="match status" value="1"/>
</dbReference>
<dbReference type="AlphaFoldDB" id="A0A9W8V735"/>
<sequence length="290" mass="31521">MAPFKVIIVGGGLSGALLANGLLNNNVDVTVYERDVQHSKREGYQIRLGDAAIKALTLCCTEEHSTAILRKLGQSTGVTLTAPTLCNTKLEPVLDLSTLPAYSKSSAINRVVLRDLLLEPVNAKSSIKFGKAFQRYEIISDDAGGDKVVVYFADGTSNTCDILIGADGSGSKVNKLVGAGNIVDIKTHWSFVSKGNVPMERLPELPSRLLKGPIITFSKGISLFYSLYLPASFDGRPQESVDSKIIYDAAQASYYWGLNIPKHLLPYNDISEIKDRRQACLDAIKDWAPD</sequence>
<dbReference type="OrthoDB" id="655030at2759"/>
<accession>A0A9W8V735</accession>
<dbReference type="EMBL" id="JAOQAZ010000045">
    <property type="protein sequence ID" value="KAJ4245780.1"/>
    <property type="molecule type" value="Genomic_DNA"/>
</dbReference>
<dbReference type="PANTHER" id="PTHR47178">
    <property type="entry name" value="MONOOXYGENASE, FAD-BINDING"/>
    <property type="match status" value="1"/>
</dbReference>
<gene>
    <name evidence="7" type="ORF">NW762_013904</name>
</gene>
<keyword evidence="8" id="KW-1185">Reference proteome</keyword>
<evidence type="ECO:0000256" key="2">
    <source>
        <dbReference type="ARBA" id="ARBA00022630"/>
    </source>
</evidence>
<dbReference type="PRINTS" id="PR00420">
    <property type="entry name" value="RNGMNOXGNASE"/>
</dbReference>
<evidence type="ECO:0000313" key="7">
    <source>
        <dbReference type="EMBL" id="KAJ4245780.1"/>
    </source>
</evidence>
<organism evidence="7 8">
    <name type="scientific">Fusarium torreyae</name>
    <dbReference type="NCBI Taxonomy" id="1237075"/>
    <lineage>
        <taxon>Eukaryota</taxon>
        <taxon>Fungi</taxon>
        <taxon>Dikarya</taxon>
        <taxon>Ascomycota</taxon>
        <taxon>Pezizomycotina</taxon>
        <taxon>Sordariomycetes</taxon>
        <taxon>Hypocreomycetidae</taxon>
        <taxon>Hypocreales</taxon>
        <taxon>Nectriaceae</taxon>
        <taxon>Fusarium</taxon>
    </lineage>
</organism>
<protein>
    <recommendedName>
        <fullName evidence="6">FAD-binding domain-containing protein</fullName>
    </recommendedName>
</protein>
<dbReference type="InterPro" id="IPR002938">
    <property type="entry name" value="FAD-bd"/>
</dbReference>
<evidence type="ECO:0000259" key="6">
    <source>
        <dbReference type="Pfam" id="PF01494"/>
    </source>
</evidence>
<dbReference type="Pfam" id="PF01494">
    <property type="entry name" value="FAD_binding_3"/>
    <property type="match status" value="1"/>
</dbReference>
<name>A0A9W8V735_9HYPO</name>
<evidence type="ECO:0000256" key="4">
    <source>
        <dbReference type="ARBA" id="ARBA00023002"/>
    </source>
</evidence>
<evidence type="ECO:0000256" key="5">
    <source>
        <dbReference type="ARBA" id="ARBA00023033"/>
    </source>
</evidence>
<dbReference type="Proteomes" id="UP001152049">
    <property type="component" value="Unassembled WGS sequence"/>
</dbReference>
<dbReference type="GO" id="GO:0004497">
    <property type="term" value="F:monooxygenase activity"/>
    <property type="evidence" value="ECO:0007669"/>
    <property type="project" value="UniProtKB-KW"/>
</dbReference>
<feature type="domain" description="FAD-binding" evidence="6">
    <location>
        <begin position="5"/>
        <end position="180"/>
    </location>
</feature>
<keyword evidence="2" id="KW-0285">Flavoprotein</keyword>
<proteinExistence type="predicted"/>
<dbReference type="Gene3D" id="3.50.50.60">
    <property type="entry name" value="FAD/NAD(P)-binding domain"/>
    <property type="match status" value="1"/>
</dbReference>